<protein>
    <recommendedName>
        <fullName evidence="3">RanBD1 domain-containing protein</fullName>
    </recommendedName>
</protein>
<feature type="region of interest" description="Disordered" evidence="2">
    <location>
        <begin position="346"/>
        <end position="444"/>
    </location>
</feature>
<feature type="repeat" description="ANK" evidence="1">
    <location>
        <begin position="742"/>
        <end position="774"/>
    </location>
</feature>
<dbReference type="InterPro" id="IPR013783">
    <property type="entry name" value="Ig-like_fold"/>
</dbReference>
<feature type="domain" description="RanBD1" evidence="3">
    <location>
        <begin position="1536"/>
        <end position="1670"/>
    </location>
</feature>
<evidence type="ECO:0000256" key="1">
    <source>
        <dbReference type="PROSITE-ProRule" id="PRU00023"/>
    </source>
</evidence>
<feature type="compositionally biased region" description="Polar residues" evidence="2">
    <location>
        <begin position="1033"/>
        <end position="1048"/>
    </location>
</feature>
<dbReference type="Gene3D" id="2.60.40.10">
    <property type="entry name" value="Immunoglobulins"/>
    <property type="match status" value="1"/>
</dbReference>
<feature type="compositionally biased region" description="Polar residues" evidence="2">
    <location>
        <begin position="1161"/>
        <end position="1185"/>
    </location>
</feature>
<comment type="caution">
    <text evidence="4">The sequence shown here is derived from an EMBL/GenBank/DDBJ whole genome shotgun (WGS) entry which is preliminary data.</text>
</comment>
<dbReference type="OrthoDB" id="71307at2759"/>
<feature type="region of interest" description="Disordered" evidence="2">
    <location>
        <begin position="635"/>
        <end position="656"/>
    </location>
</feature>
<feature type="compositionally biased region" description="Polar residues" evidence="2">
    <location>
        <begin position="835"/>
        <end position="855"/>
    </location>
</feature>
<dbReference type="PROSITE" id="PS50088">
    <property type="entry name" value="ANK_REPEAT"/>
    <property type="match status" value="2"/>
</dbReference>
<dbReference type="PANTHER" id="PTHR38697">
    <property type="entry name" value="NUCLEAR PORE COMPLEX PROTEIN SIMILAR TO S. CEREVISIAE NUP2 (EUROFUNG)"/>
    <property type="match status" value="1"/>
</dbReference>
<dbReference type="SUPFAM" id="SSF48403">
    <property type="entry name" value="Ankyrin repeat"/>
    <property type="match status" value="1"/>
</dbReference>
<feature type="compositionally biased region" description="Low complexity" evidence="2">
    <location>
        <begin position="38"/>
        <end position="50"/>
    </location>
</feature>
<accession>A0A9W8K618</accession>
<gene>
    <name evidence="4" type="ORF">NLJ89_g6191</name>
</gene>
<feature type="compositionally biased region" description="Polar residues" evidence="2">
    <location>
        <begin position="640"/>
        <end position="656"/>
    </location>
</feature>
<feature type="compositionally biased region" description="Low complexity" evidence="2">
    <location>
        <begin position="1504"/>
        <end position="1516"/>
    </location>
</feature>
<dbReference type="Pfam" id="PF25603">
    <property type="entry name" value="SPT23_MGA2_DBD"/>
    <property type="match status" value="1"/>
</dbReference>
<feature type="compositionally biased region" description="Basic and acidic residues" evidence="2">
    <location>
        <begin position="866"/>
        <end position="877"/>
    </location>
</feature>
<dbReference type="Pfam" id="PF00638">
    <property type="entry name" value="Ran_BP1"/>
    <property type="match status" value="1"/>
</dbReference>
<dbReference type="Pfam" id="PF01833">
    <property type="entry name" value="TIG"/>
    <property type="match status" value="1"/>
</dbReference>
<dbReference type="SMART" id="SM00429">
    <property type="entry name" value="IPT"/>
    <property type="match status" value="1"/>
</dbReference>
<dbReference type="EMBL" id="JANKHO010000641">
    <property type="protein sequence ID" value="KAJ3507634.1"/>
    <property type="molecule type" value="Genomic_DNA"/>
</dbReference>
<dbReference type="Pfam" id="PF12796">
    <property type="entry name" value="Ank_2"/>
    <property type="match status" value="1"/>
</dbReference>
<dbReference type="Gene3D" id="2.30.29.30">
    <property type="entry name" value="Pleckstrin-homology domain (PH domain)/Phosphotyrosine-binding domain (PTB)"/>
    <property type="match status" value="1"/>
</dbReference>
<reference evidence="4" key="1">
    <citation type="submission" date="2022-07" db="EMBL/GenBank/DDBJ databases">
        <title>Genome Sequence of Agrocybe chaxingu.</title>
        <authorList>
            <person name="Buettner E."/>
        </authorList>
    </citation>
    <scope>NUCLEOTIDE SEQUENCE</scope>
    <source>
        <strain evidence="4">MP-N11</strain>
    </source>
</reference>
<feature type="region of interest" description="Disordered" evidence="2">
    <location>
        <begin position="213"/>
        <end position="242"/>
    </location>
</feature>
<dbReference type="CDD" id="cd13170">
    <property type="entry name" value="RanBD_NUP50"/>
    <property type="match status" value="1"/>
</dbReference>
<feature type="compositionally biased region" description="Low complexity" evidence="2">
    <location>
        <begin position="383"/>
        <end position="400"/>
    </location>
</feature>
<feature type="compositionally biased region" description="Basic and acidic residues" evidence="2">
    <location>
        <begin position="222"/>
        <end position="242"/>
    </location>
</feature>
<dbReference type="Proteomes" id="UP001148786">
    <property type="component" value="Unassembled WGS sequence"/>
</dbReference>
<feature type="compositionally biased region" description="Polar residues" evidence="2">
    <location>
        <begin position="1330"/>
        <end position="1346"/>
    </location>
</feature>
<feature type="region of interest" description="Disordered" evidence="2">
    <location>
        <begin position="1161"/>
        <end position="1222"/>
    </location>
</feature>
<feature type="region of interest" description="Disordered" evidence="2">
    <location>
        <begin position="1453"/>
        <end position="1559"/>
    </location>
</feature>
<proteinExistence type="predicted"/>
<dbReference type="PROSITE" id="PS50297">
    <property type="entry name" value="ANK_REP_REGION"/>
    <property type="match status" value="2"/>
</dbReference>
<feature type="compositionally biased region" description="Low complexity" evidence="2">
    <location>
        <begin position="1477"/>
        <end position="1495"/>
    </location>
</feature>
<feature type="compositionally biased region" description="Polar residues" evidence="2">
    <location>
        <begin position="433"/>
        <end position="444"/>
    </location>
</feature>
<dbReference type="InterPro" id="IPR014756">
    <property type="entry name" value="Ig_E-set"/>
</dbReference>
<feature type="compositionally biased region" description="Basic and acidic residues" evidence="2">
    <location>
        <begin position="1459"/>
        <end position="1476"/>
    </location>
</feature>
<feature type="region of interest" description="Disordered" evidence="2">
    <location>
        <begin position="1005"/>
        <end position="1059"/>
    </location>
</feature>
<dbReference type="SMART" id="SM00248">
    <property type="entry name" value="ANK"/>
    <property type="match status" value="2"/>
</dbReference>
<feature type="compositionally biased region" description="Polar residues" evidence="2">
    <location>
        <begin position="51"/>
        <end position="75"/>
    </location>
</feature>
<dbReference type="InterPro" id="IPR002110">
    <property type="entry name" value="Ankyrin_rpt"/>
</dbReference>
<dbReference type="InterPro" id="IPR036770">
    <property type="entry name" value="Ankyrin_rpt-contain_sf"/>
</dbReference>
<feature type="compositionally biased region" description="Polar residues" evidence="2">
    <location>
        <begin position="26"/>
        <end position="37"/>
    </location>
</feature>
<keyword evidence="5" id="KW-1185">Reference proteome</keyword>
<organism evidence="4 5">
    <name type="scientific">Agrocybe chaxingu</name>
    <dbReference type="NCBI Taxonomy" id="84603"/>
    <lineage>
        <taxon>Eukaryota</taxon>
        <taxon>Fungi</taxon>
        <taxon>Dikarya</taxon>
        <taxon>Basidiomycota</taxon>
        <taxon>Agaricomycotina</taxon>
        <taxon>Agaricomycetes</taxon>
        <taxon>Agaricomycetidae</taxon>
        <taxon>Agaricales</taxon>
        <taxon>Agaricineae</taxon>
        <taxon>Strophariaceae</taxon>
        <taxon>Agrocybe</taxon>
    </lineage>
</organism>
<evidence type="ECO:0000256" key="2">
    <source>
        <dbReference type="SAM" id="MobiDB-lite"/>
    </source>
</evidence>
<dbReference type="InterPro" id="IPR000156">
    <property type="entry name" value="Ran_bind_dom"/>
</dbReference>
<dbReference type="SUPFAM" id="SSF81296">
    <property type="entry name" value="E set domains"/>
    <property type="match status" value="1"/>
</dbReference>
<feature type="compositionally biased region" description="Basic and acidic residues" evidence="2">
    <location>
        <begin position="1"/>
        <end position="24"/>
    </location>
</feature>
<evidence type="ECO:0000259" key="3">
    <source>
        <dbReference type="PROSITE" id="PS50196"/>
    </source>
</evidence>
<dbReference type="SUPFAM" id="SSF50729">
    <property type="entry name" value="PH domain-like"/>
    <property type="match status" value="1"/>
</dbReference>
<feature type="compositionally biased region" description="Acidic residues" evidence="2">
    <location>
        <begin position="798"/>
        <end position="821"/>
    </location>
</feature>
<name>A0A9W8K618_9AGAR</name>
<dbReference type="InterPro" id="IPR011993">
    <property type="entry name" value="PH-like_dom_sf"/>
</dbReference>
<dbReference type="InterPro" id="IPR002909">
    <property type="entry name" value="IPT_dom"/>
</dbReference>
<dbReference type="SMART" id="SM00160">
    <property type="entry name" value="RanBD"/>
    <property type="match status" value="1"/>
</dbReference>
<dbReference type="Gene3D" id="1.25.40.20">
    <property type="entry name" value="Ankyrin repeat-containing domain"/>
    <property type="match status" value="1"/>
</dbReference>
<feature type="region of interest" description="Disordered" evidence="2">
    <location>
        <begin position="1"/>
        <end position="119"/>
    </location>
</feature>
<dbReference type="PANTHER" id="PTHR38697:SF1">
    <property type="entry name" value="NUCLEAR PORE COMPLEX PROTEIN SIMILAR TO S. CEREVISIAE NUP2 (EUROFUNG)"/>
    <property type="match status" value="1"/>
</dbReference>
<evidence type="ECO:0000313" key="4">
    <source>
        <dbReference type="EMBL" id="KAJ3507634.1"/>
    </source>
</evidence>
<dbReference type="PROSITE" id="PS50196">
    <property type="entry name" value="RANBD1"/>
    <property type="match status" value="1"/>
</dbReference>
<dbReference type="InterPro" id="IPR057962">
    <property type="entry name" value="SPT23_MGA2_DBD"/>
</dbReference>
<keyword evidence="1" id="KW-0040">ANK repeat</keyword>
<feature type="compositionally biased region" description="Polar residues" evidence="2">
    <location>
        <begin position="402"/>
        <end position="420"/>
    </location>
</feature>
<dbReference type="CDD" id="cd00102">
    <property type="entry name" value="IPT"/>
    <property type="match status" value="1"/>
</dbReference>
<feature type="repeat" description="ANK" evidence="1">
    <location>
        <begin position="709"/>
        <end position="741"/>
    </location>
</feature>
<evidence type="ECO:0000313" key="5">
    <source>
        <dbReference type="Proteomes" id="UP001148786"/>
    </source>
</evidence>
<feature type="region of interest" description="Disordered" evidence="2">
    <location>
        <begin position="1330"/>
        <end position="1356"/>
    </location>
</feature>
<feature type="region of interest" description="Disordered" evidence="2">
    <location>
        <begin position="794"/>
        <end position="883"/>
    </location>
</feature>
<sequence>MTPHKSEEEQMLRLDELIEQHAYDDSPSSGFNSTANHSSPPSYSTNASSPFSQSESTISEFRSSELVVSTSQGPLSLTKPIPPPAALPRKQDPSAANQRVTHPPKESLPIMFPSIPEGGTKSRVETQVRVTVDLADSSSSSDPYKYDRVGSWKWLKLPPGTATKKRTRKQGKIDPDTQDILHLAATVTCASPPHNRVLSCSSCQTREAKRVAKKLAARVRPARSDTESDGEGKPSKHKQHEDTTSIIQFNCAEILDFSTGSVVLPLRITCYCRHHREKVGFNVHFSMMDHNGRVVGSGMSRPIMITDDHKTSNANKAPELIGSFTPMEHRNWPAVGGMLGELTSSVDVGAPSRRKRELANDNSVKKRPKPYDASAKPNRISREGSVSSIPSPSTSYSPLPTTRASTPSSSLQNVVTTDSSGLPPPLQWGVPGSETSSPDSLATPLDNNSDVPMQGANFIASIVPQELPLPPSIMTQRAPTSIVEPYTAPHPMPVMFFDPHQVAQPMQVQLPTIHRLIPNTGPTHGGIEVTVLGANFHPTVQLNCVFGGVTASSTQRWSENTLVCILPPRATSGVVAVWFEGFPKSEDQLNALSLFTYSDESDRALMELALQVVGLKMTGKIEDAKNVAMRIVGNAGSDGSDPSNSNTNGMMQMASSPSARDLRPPLFLRPGDNFETQIVNLLSIIDTPMGSSAPDATTTVDAISCPSPVGQTLLHLAAFLGFASLTRFLVKHDADLDARDRNGFTPLHLAALSQSSTCAAILVEAGADLEIVNALGKTPAEIGVSGFFDNISPRQVEFDSDDDRSDDEDADFGDGEEDDDEFRQIISRRRSRRSLGTNSHAKNAPQRSANVSRATTPPPPLEADDNADKKVANKDESNATDAKQAASFVEKMFQRTLAQLTTSPGIIPNISQLPLPHLPKVADLPAWNALPQIPTVFPIFVPMMPNWPSFLARDNAAVSADGKTEGDEETRNMGAVALRAAAEWRSTWEKWVALAVATTAGQQIEEMPPPVYTPRAGEEEGSTGAAAPEKGLQEQQELAASTSTSSRGHASDIRPVGYDDTPIPDQVVESFGYQPAAKRAQKLQKKHDRMLLLFWLPILFLSMLWAFHSGVHFAFQALKAALPVKTVLRTMKGLPNRSRIGALAPVPQPATTPSIAASTPFNIFSNPTSTQSSNPDPFENSTITPGPSFPPTNSPFSVKPARPTEAKPDAAPPSLSSSNAFTPANVSSAPSTFISSSPSPFPIPSTAFTPTNTSKAFASLLSTSSSPTSTSSSNGSSDDSALLKLYMNLRGLNASLLSAVSKAVDDDAFVDLSSALEKYKEVRSTIQKGHVTNSSTTSGFQPSASSSEDKPAMPAPPTSFTGFGGFNLATSTSSSTSAPAPPTFAFGSSSNTGFGSSSNTGFGSSTLSSPFGATICSVLLQAFRFNSRSYDGFRLWKLDHFFVDDAPAVGFAFGSSSAEKPKEDPKANMSSTEKKTLPFSFGTSPTPTSSAGTSLFGTPPPVASPSSTPKASTPAVEDGNAREGDEAGTEGGESKGSTPGLLAPNPHDEEGEGEENEETIHAVKSKAYRLKKDDQTGASSWAELGVGILRVKKDKTTASRRMLLRNSTNGKIHINFKIYVGMNPSVNKKAVSFVGHDNGVVQSYTLRVATEAQAKELKEAVEKEIEAIKAQ</sequence>
<dbReference type="InterPro" id="IPR053074">
    <property type="entry name" value="NPC_Nucleoporin"/>
</dbReference>